<keyword evidence="2 4" id="KW-0819">tRNA processing</keyword>
<dbReference type="PANTHER" id="PTHR11142:SF22">
    <property type="entry name" value="TRNA PSEUDOURIDINE SYNTHASE A 2"/>
    <property type="match status" value="1"/>
</dbReference>
<keyword evidence="3 4" id="KW-0413">Isomerase</keyword>
<evidence type="ECO:0000256" key="1">
    <source>
        <dbReference type="ARBA" id="ARBA00009375"/>
    </source>
</evidence>
<feature type="domain" description="Pseudouridine synthase I TruA alpha/beta" evidence="8">
    <location>
        <begin position="147"/>
        <end position="246"/>
    </location>
</feature>
<dbReference type="AlphaFoldDB" id="A0A4R2KK82"/>
<dbReference type="GO" id="GO:0031119">
    <property type="term" value="P:tRNA pseudouridine synthesis"/>
    <property type="evidence" value="ECO:0007669"/>
    <property type="project" value="UniProtKB-UniRule"/>
</dbReference>
<organism evidence="9 10">
    <name type="scientific">Marinisporobacter balticus</name>
    <dbReference type="NCBI Taxonomy" id="2018667"/>
    <lineage>
        <taxon>Bacteria</taxon>
        <taxon>Bacillati</taxon>
        <taxon>Bacillota</taxon>
        <taxon>Clostridia</taxon>
        <taxon>Peptostreptococcales</taxon>
        <taxon>Thermotaleaceae</taxon>
        <taxon>Marinisporobacter</taxon>
    </lineage>
</organism>
<dbReference type="GO" id="GO:0003723">
    <property type="term" value="F:RNA binding"/>
    <property type="evidence" value="ECO:0007669"/>
    <property type="project" value="InterPro"/>
</dbReference>
<evidence type="ECO:0000313" key="9">
    <source>
        <dbReference type="EMBL" id="TCO74391.1"/>
    </source>
</evidence>
<evidence type="ECO:0000256" key="6">
    <source>
        <dbReference type="PIRSR" id="PIRSR001430-2"/>
    </source>
</evidence>
<accession>A0A4R2KK82</accession>
<evidence type="ECO:0000313" key="10">
    <source>
        <dbReference type="Proteomes" id="UP000294919"/>
    </source>
</evidence>
<proteinExistence type="inferred from homology"/>
<dbReference type="FunFam" id="3.30.70.580:FF:000001">
    <property type="entry name" value="tRNA pseudouridine synthase A"/>
    <property type="match status" value="1"/>
</dbReference>
<dbReference type="OrthoDB" id="9811823at2"/>
<dbReference type="InterPro" id="IPR020094">
    <property type="entry name" value="TruA/RsuA/RluB/E/F_N"/>
</dbReference>
<evidence type="ECO:0000256" key="3">
    <source>
        <dbReference type="ARBA" id="ARBA00023235"/>
    </source>
</evidence>
<comment type="caution">
    <text evidence="4">Lacks conserved residue(s) required for the propagation of feature annotation.</text>
</comment>
<evidence type="ECO:0000256" key="5">
    <source>
        <dbReference type="PIRSR" id="PIRSR001430-1"/>
    </source>
</evidence>
<dbReference type="PANTHER" id="PTHR11142">
    <property type="entry name" value="PSEUDOURIDYLATE SYNTHASE"/>
    <property type="match status" value="1"/>
</dbReference>
<dbReference type="Proteomes" id="UP000294919">
    <property type="component" value="Unassembled WGS sequence"/>
</dbReference>
<dbReference type="PIRSF" id="PIRSF001430">
    <property type="entry name" value="tRNA_psdUrid_synth"/>
    <property type="match status" value="1"/>
</dbReference>
<dbReference type="EC" id="5.4.99.12" evidence="4"/>
<name>A0A4R2KK82_9FIRM</name>
<comment type="function">
    <text evidence="4">Formation of pseudouridine at positions 38, 39 and 40 in the anticodon stem and loop of transfer RNAs.</text>
</comment>
<dbReference type="EMBL" id="SLWV01000013">
    <property type="protein sequence ID" value="TCO74391.1"/>
    <property type="molecule type" value="Genomic_DNA"/>
</dbReference>
<evidence type="ECO:0000256" key="2">
    <source>
        <dbReference type="ARBA" id="ARBA00022694"/>
    </source>
</evidence>
<gene>
    <name evidence="4" type="primary">truA</name>
    <name evidence="9" type="ORF">EV214_11336</name>
</gene>
<comment type="catalytic activity">
    <reaction evidence="4 7">
        <text>uridine(38/39/40) in tRNA = pseudouridine(38/39/40) in tRNA</text>
        <dbReference type="Rhea" id="RHEA:22376"/>
        <dbReference type="Rhea" id="RHEA-COMP:10085"/>
        <dbReference type="Rhea" id="RHEA-COMP:10087"/>
        <dbReference type="ChEBI" id="CHEBI:65314"/>
        <dbReference type="ChEBI" id="CHEBI:65315"/>
        <dbReference type="EC" id="5.4.99.12"/>
    </reaction>
</comment>
<feature type="active site" description="Nucleophile" evidence="4 5">
    <location>
        <position position="53"/>
    </location>
</feature>
<dbReference type="SUPFAM" id="SSF55120">
    <property type="entry name" value="Pseudouridine synthase"/>
    <property type="match status" value="1"/>
</dbReference>
<dbReference type="CDD" id="cd02570">
    <property type="entry name" value="PseudoU_synth_EcTruA"/>
    <property type="match status" value="1"/>
</dbReference>
<evidence type="ECO:0000256" key="7">
    <source>
        <dbReference type="RuleBase" id="RU003792"/>
    </source>
</evidence>
<dbReference type="InterPro" id="IPR020097">
    <property type="entry name" value="PsdUridine_synth_TruA_a/b_dom"/>
</dbReference>
<protein>
    <recommendedName>
        <fullName evidence="4">tRNA pseudouridine synthase A</fullName>
        <ecNumber evidence="4">5.4.99.12</ecNumber>
    </recommendedName>
    <alternativeName>
        <fullName evidence="4">tRNA pseudouridine(38-40) synthase</fullName>
    </alternativeName>
    <alternativeName>
        <fullName evidence="4">tRNA pseudouridylate synthase I</fullName>
    </alternativeName>
    <alternativeName>
        <fullName evidence="4">tRNA-uridine isomerase I</fullName>
    </alternativeName>
</protein>
<evidence type="ECO:0000256" key="4">
    <source>
        <dbReference type="HAMAP-Rule" id="MF_00171"/>
    </source>
</evidence>
<dbReference type="Gene3D" id="3.30.70.660">
    <property type="entry name" value="Pseudouridine synthase I, catalytic domain, C-terminal subdomain"/>
    <property type="match status" value="1"/>
</dbReference>
<comment type="subunit">
    <text evidence="4">Homodimer.</text>
</comment>
<sequence length="246" mass="28276">MRNIKLTIEYDGARYNGWQKLGDTENTIQSKLEKVLSEMTGRKIEVIASGRTDSGVHALAQIVNFKTNINMSTKEIRRYCNQYLPKDIVVKGIEEVDERFHARYNAKSKKYLYRIRIGAIPTAFNRKYTYYVPNYLDIEAMQKAGSYLLGEHDFKAFSSVKSSKKSTSREIFEMDITKEENELHLLFHGNGFLHNMVRIMVGTLIEIGEGKRTPESIKDIFASKTRENAGVTAPAQGLFLYEVFYD</sequence>
<dbReference type="InterPro" id="IPR020103">
    <property type="entry name" value="PsdUridine_synth_cat_dom_sf"/>
</dbReference>
<keyword evidence="10" id="KW-1185">Reference proteome</keyword>
<evidence type="ECO:0000259" key="8">
    <source>
        <dbReference type="Pfam" id="PF01416"/>
    </source>
</evidence>
<feature type="binding site" evidence="4 6">
    <location>
        <position position="111"/>
    </location>
    <ligand>
        <name>substrate</name>
    </ligand>
</feature>
<dbReference type="NCBIfam" id="TIGR00071">
    <property type="entry name" value="hisT_truA"/>
    <property type="match status" value="1"/>
</dbReference>
<reference evidence="9 10" key="1">
    <citation type="submission" date="2019-03" db="EMBL/GenBank/DDBJ databases">
        <title>Genomic Encyclopedia of Type Strains, Phase IV (KMG-IV): sequencing the most valuable type-strain genomes for metagenomic binning, comparative biology and taxonomic classification.</title>
        <authorList>
            <person name="Goeker M."/>
        </authorList>
    </citation>
    <scope>NUCLEOTIDE SEQUENCE [LARGE SCALE GENOMIC DNA]</scope>
    <source>
        <strain evidence="9 10">DSM 102940</strain>
    </source>
</reference>
<dbReference type="InterPro" id="IPR020095">
    <property type="entry name" value="PsdUridine_synth_TruA_C"/>
</dbReference>
<dbReference type="Pfam" id="PF01416">
    <property type="entry name" value="PseudoU_synth_1"/>
    <property type="match status" value="2"/>
</dbReference>
<dbReference type="HAMAP" id="MF_00171">
    <property type="entry name" value="TruA"/>
    <property type="match status" value="1"/>
</dbReference>
<dbReference type="GO" id="GO:0160147">
    <property type="term" value="F:tRNA pseudouridine(38-40) synthase activity"/>
    <property type="evidence" value="ECO:0007669"/>
    <property type="project" value="UniProtKB-EC"/>
</dbReference>
<dbReference type="RefSeq" id="WP_132245488.1">
    <property type="nucleotide sequence ID" value="NZ_SLWV01000013.1"/>
</dbReference>
<dbReference type="Gene3D" id="3.30.70.580">
    <property type="entry name" value="Pseudouridine synthase I, catalytic domain, N-terminal subdomain"/>
    <property type="match status" value="1"/>
</dbReference>
<dbReference type="InterPro" id="IPR001406">
    <property type="entry name" value="PsdUridine_synth_TruA"/>
</dbReference>
<comment type="similarity">
    <text evidence="1 4 7">Belongs to the tRNA pseudouridine synthase TruA family.</text>
</comment>
<feature type="domain" description="Pseudouridine synthase I TruA alpha/beta" evidence="8">
    <location>
        <begin position="8"/>
        <end position="105"/>
    </location>
</feature>
<comment type="caution">
    <text evidence="9">The sequence shown here is derived from an EMBL/GenBank/DDBJ whole genome shotgun (WGS) entry which is preliminary data.</text>
</comment>